<accession>A0A9P8QHF1</accession>
<dbReference type="AlphaFoldDB" id="A0A9P8QHF1"/>
<organism evidence="1 2">
    <name type="scientific">Trichoderma cornu-damae</name>
    <dbReference type="NCBI Taxonomy" id="654480"/>
    <lineage>
        <taxon>Eukaryota</taxon>
        <taxon>Fungi</taxon>
        <taxon>Dikarya</taxon>
        <taxon>Ascomycota</taxon>
        <taxon>Pezizomycotina</taxon>
        <taxon>Sordariomycetes</taxon>
        <taxon>Hypocreomycetidae</taxon>
        <taxon>Hypocreales</taxon>
        <taxon>Hypocreaceae</taxon>
        <taxon>Trichoderma</taxon>
    </lineage>
</organism>
<sequence>MGPETVPSRDACVQVTEKLDIFFCPVGDQDVIPALAKLLLVRLRVSNIDMPMWKLWSGKTIHVYRHKQDVLDG</sequence>
<evidence type="ECO:0000313" key="1">
    <source>
        <dbReference type="EMBL" id="KAH6605054.1"/>
    </source>
</evidence>
<dbReference type="EMBL" id="JAIWOZ010000005">
    <property type="protein sequence ID" value="KAH6605054.1"/>
    <property type="molecule type" value="Genomic_DNA"/>
</dbReference>
<name>A0A9P8QHF1_9HYPO</name>
<keyword evidence="2" id="KW-1185">Reference proteome</keyword>
<dbReference type="Proteomes" id="UP000827724">
    <property type="component" value="Unassembled WGS sequence"/>
</dbReference>
<comment type="caution">
    <text evidence="1">The sequence shown here is derived from an EMBL/GenBank/DDBJ whole genome shotgun (WGS) entry which is preliminary data.</text>
</comment>
<evidence type="ECO:0000313" key="2">
    <source>
        <dbReference type="Proteomes" id="UP000827724"/>
    </source>
</evidence>
<proteinExistence type="predicted"/>
<gene>
    <name evidence="1" type="ORF">Trco_006761</name>
</gene>
<protein>
    <submittedName>
        <fullName evidence="1">Uncharacterized protein</fullName>
    </submittedName>
</protein>
<reference evidence="1" key="1">
    <citation type="submission" date="2021-08" db="EMBL/GenBank/DDBJ databases">
        <title>Chromosome-Level Trichoderma cornu-damae using Hi-C Data.</title>
        <authorList>
            <person name="Kim C.S."/>
        </authorList>
    </citation>
    <scope>NUCLEOTIDE SEQUENCE</scope>
    <source>
        <strain evidence="1">KA19-0412C</strain>
    </source>
</reference>